<dbReference type="GO" id="GO:0004190">
    <property type="term" value="F:aspartic-type endopeptidase activity"/>
    <property type="evidence" value="ECO:0007669"/>
    <property type="project" value="InterPro"/>
</dbReference>
<feature type="active site" evidence="2">
    <location>
        <position position="92"/>
    </location>
</feature>
<evidence type="ECO:0000256" key="5">
    <source>
        <dbReference type="SAM" id="SignalP"/>
    </source>
</evidence>
<dbReference type="GO" id="GO:0006508">
    <property type="term" value="P:proteolysis"/>
    <property type="evidence" value="ECO:0007669"/>
    <property type="project" value="InterPro"/>
</dbReference>
<evidence type="ECO:0000313" key="7">
    <source>
        <dbReference type="EMBL" id="POS75034.1"/>
    </source>
</evidence>
<dbReference type="STRING" id="158607.A0A2P5HXQ8"/>
<name>A0A2P5HXQ8_DIAHE</name>
<feature type="transmembrane region" description="Helical" evidence="4">
    <location>
        <begin position="478"/>
        <end position="497"/>
    </location>
</feature>
<protein>
    <recommendedName>
        <fullName evidence="6">Peptidase A1 domain-containing protein</fullName>
    </recommendedName>
</protein>
<dbReference type="InterPro" id="IPR033121">
    <property type="entry name" value="PEPTIDASE_A1"/>
</dbReference>
<dbReference type="EMBL" id="MAVT02000540">
    <property type="protein sequence ID" value="POS75034.1"/>
    <property type="molecule type" value="Genomic_DNA"/>
</dbReference>
<evidence type="ECO:0000259" key="6">
    <source>
        <dbReference type="PROSITE" id="PS51767"/>
    </source>
</evidence>
<keyword evidence="3" id="KW-1015">Disulfide bond</keyword>
<feature type="signal peptide" evidence="5">
    <location>
        <begin position="1"/>
        <end position="21"/>
    </location>
</feature>
<dbReference type="OrthoDB" id="771136at2759"/>
<gene>
    <name evidence="7" type="ORF">DHEL01_v206578</name>
</gene>
<comment type="caution">
    <text evidence="7">The sequence shown here is derived from an EMBL/GenBank/DDBJ whole genome shotgun (WGS) entry which is preliminary data.</text>
</comment>
<dbReference type="PANTHER" id="PTHR47966:SF65">
    <property type="entry name" value="ASPARTIC-TYPE ENDOPEPTIDASE"/>
    <property type="match status" value="1"/>
</dbReference>
<dbReference type="PRINTS" id="PR00792">
    <property type="entry name" value="PEPSIN"/>
</dbReference>
<keyword evidence="4" id="KW-0812">Transmembrane</keyword>
<feature type="domain" description="Peptidase A1" evidence="6">
    <location>
        <begin position="76"/>
        <end position="435"/>
    </location>
</feature>
<evidence type="ECO:0000256" key="1">
    <source>
        <dbReference type="ARBA" id="ARBA00007447"/>
    </source>
</evidence>
<accession>A0A2P5HXQ8</accession>
<dbReference type="PROSITE" id="PS51767">
    <property type="entry name" value="PEPTIDASE_A1"/>
    <property type="match status" value="1"/>
</dbReference>
<evidence type="ECO:0000256" key="3">
    <source>
        <dbReference type="PIRSR" id="PIRSR601461-2"/>
    </source>
</evidence>
<dbReference type="Pfam" id="PF00026">
    <property type="entry name" value="Asp"/>
    <property type="match status" value="1"/>
</dbReference>
<keyword evidence="8" id="KW-1185">Reference proteome</keyword>
<organism evidence="7 8">
    <name type="scientific">Diaporthe helianthi</name>
    <dbReference type="NCBI Taxonomy" id="158607"/>
    <lineage>
        <taxon>Eukaryota</taxon>
        <taxon>Fungi</taxon>
        <taxon>Dikarya</taxon>
        <taxon>Ascomycota</taxon>
        <taxon>Pezizomycotina</taxon>
        <taxon>Sordariomycetes</taxon>
        <taxon>Sordariomycetidae</taxon>
        <taxon>Diaporthales</taxon>
        <taxon>Diaporthaceae</taxon>
        <taxon>Diaporthe</taxon>
    </lineage>
</organism>
<dbReference type="PANTHER" id="PTHR47966">
    <property type="entry name" value="BETA-SITE APP-CLEAVING ENZYME, ISOFORM A-RELATED"/>
    <property type="match status" value="1"/>
</dbReference>
<dbReference type="Proteomes" id="UP000094444">
    <property type="component" value="Unassembled WGS sequence"/>
</dbReference>
<dbReference type="InterPro" id="IPR001461">
    <property type="entry name" value="Aspartic_peptidase_A1"/>
</dbReference>
<dbReference type="InterPro" id="IPR021109">
    <property type="entry name" value="Peptidase_aspartic_dom_sf"/>
</dbReference>
<dbReference type="Gene3D" id="2.40.70.10">
    <property type="entry name" value="Acid Proteases"/>
    <property type="match status" value="2"/>
</dbReference>
<evidence type="ECO:0000256" key="2">
    <source>
        <dbReference type="PIRSR" id="PIRSR601461-1"/>
    </source>
</evidence>
<dbReference type="InParanoid" id="A0A2P5HXQ8"/>
<sequence length="498" mass="53223">MYPIYLATAAVALLSMQTSSAVNIGRVTGLDKATTLGFVHAPVQHTAHTWNVAPRTRGTPTSTPLLIELESMFPWYTINISIAGQPTTVILDTGNSDLWVNPDCSTVGHPYDFDIDGLQSSGFCKSIPRYVPDSSTTAEKLTDRKYFRYGDNSTADVKFYVDNLGIDGLNISDQRVGVALASQFKPLGIMGVGPGPNYEDTGFTEGQGPLRKPGNVILDSMVSQGLISSSAFSLHLSHYDNGTGSILFGGLDTKKFRGSLQTLPLEESLQFSAGAYDPSGRNHKFKTNGYFVAVQSLALTKPDQQSPKKYNQDSFPALLDSGSSKILTPKGVSSRICADVGGSQSTGPGTKSCEVPCEIRGKPGGLDVNFDNKTIHISYEDLLTQEADDCGHKRCFLAVADTYIATEPPMYILGLPFLRAVYAVFDWDNRQVHLAQAADCGSQIAEIGVCSDAVSTATGCDESTPVVSGAASPPLRTTIGPVIAVIAIAMAGILVYWF</sequence>
<feature type="disulfide bond" evidence="3">
    <location>
        <begin position="357"/>
        <end position="395"/>
    </location>
</feature>
<keyword evidence="4" id="KW-0472">Membrane</keyword>
<dbReference type="AlphaFoldDB" id="A0A2P5HXQ8"/>
<keyword evidence="5" id="KW-0732">Signal</keyword>
<dbReference type="SUPFAM" id="SSF50630">
    <property type="entry name" value="Acid proteases"/>
    <property type="match status" value="1"/>
</dbReference>
<evidence type="ECO:0000313" key="8">
    <source>
        <dbReference type="Proteomes" id="UP000094444"/>
    </source>
</evidence>
<feature type="active site" evidence="2">
    <location>
        <position position="320"/>
    </location>
</feature>
<reference evidence="7" key="1">
    <citation type="submission" date="2017-09" db="EMBL/GenBank/DDBJ databases">
        <title>Polyketide synthases of a Diaporthe helianthi virulent isolate.</title>
        <authorList>
            <person name="Baroncelli R."/>
        </authorList>
    </citation>
    <scope>NUCLEOTIDE SEQUENCE [LARGE SCALE GENOMIC DNA]</scope>
    <source>
        <strain evidence="7">7/96</strain>
    </source>
</reference>
<keyword evidence="4" id="KW-1133">Transmembrane helix</keyword>
<evidence type="ECO:0000256" key="4">
    <source>
        <dbReference type="SAM" id="Phobius"/>
    </source>
</evidence>
<proteinExistence type="inferred from homology"/>
<comment type="similarity">
    <text evidence="1">Belongs to the peptidase A1 family.</text>
</comment>
<feature type="chain" id="PRO_5015152686" description="Peptidase A1 domain-containing protein" evidence="5">
    <location>
        <begin position="22"/>
        <end position="498"/>
    </location>
</feature>